<dbReference type="EMBL" id="AYMZ01000003">
    <property type="protein sequence ID" value="ETF09808.1"/>
    <property type="molecule type" value="Genomic_DNA"/>
</dbReference>
<gene>
    <name evidence="1" type="ORF">PMO01_07465</name>
</gene>
<proteinExistence type="predicted"/>
<evidence type="ECO:0000313" key="1">
    <source>
        <dbReference type="EMBL" id="ETF09808.1"/>
    </source>
</evidence>
<dbReference type="RefSeq" id="WP_024012114.1">
    <property type="nucleotide sequence ID" value="NZ_CM002330.1"/>
</dbReference>
<sequence length="370" mass="40350">MNSVSAVTDPAAPKVLEAHGSAGDQLDFDHVYFAQYVTAQVPHFTGMARGHTVRITWENPRHTYHSQVITVGTPGTIDIRIPRMEVIDSIGHTVKVFYTVRTAPGTTLIPSRYLLLHILPQPFDLLAPTLSSDQKTVSVNYSGMTTGYTVRVRATANTLWESDTRPVQAGVTPVFTLPSDWRTNNRGADALINYTVYKSGSGERLMFSKVLRVRVGEAVPEPILFENFDGQPHSSITVGQSISIPSMTITLTSGAGTTGIQTYGGPIAGMLTGPAIVTNAGNELPTGRQLITLSLKSAYSRVRFAYTYQRNAAEIGFSDDAGNVGSRNLPADASNGHKWIDFSAPSGRKITSIQIVSRDWSYLDHFQFWV</sequence>
<accession>V8RDQ4</accession>
<dbReference type="HOGENOM" id="CLU_747763_0_0_6"/>
<protein>
    <submittedName>
        <fullName evidence="1">Uncharacterized protein</fullName>
    </submittedName>
</protein>
<reference evidence="1" key="1">
    <citation type="journal article" date="2014" name="Genome Announc.">
        <title>Draft Genome Sequence of Pseudomonas moraviensis R28-S.</title>
        <authorList>
            <person name="Hunter S.S."/>
            <person name="Yano H."/>
            <person name="Loftie-Eaton W."/>
            <person name="Hughes J."/>
            <person name="De Gelder L."/>
            <person name="Stragier P."/>
            <person name="De Vos P."/>
            <person name="Settles M.L."/>
            <person name="Top E.M."/>
        </authorList>
    </citation>
    <scope>NUCLEOTIDE SEQUENCE [LARGE SCALE GENOMIC DNA]</scope>
    <source>
        <strain evidence="1">R28-S</strain>
    </source>
</reference>
<organism evidence="1">
    <name type="scientific">Pseudomonas moraviensis R28-S</name>
    <dbReference type="NCBI Taxonomy" id="1395516"/>
    <lineage>
        <taxon>Bacteria</taxon>
        <taxon>Pseudomonadati</taxon>
        <taxon>Pseudomonadota</taxon>
        <taxon>Gammaproteobacteria</taxon>
        <taxon>Pseudomonadales</taxon>
        <taxon>Pseudomonadaceae</taxon>
        <taxon>Pseudomonas</taxon>
    </lineage>
</organism>
<name>V8RDQ4_9PSED</name>
<comment type="caution">
    <text evidence="1">The sequence shown here is derived from an EMBL/GenBank/DDBJ whole genome shotgun (WGS) entry which is preliminary data.</text>
</comment>
<dbReference type="AlphaFoldDB" id="V8RDQ4"/>
<dbReference type="Proteomes" id="UP000024771">
    <property type="component" value="Chromosome"/>
</dbReference>
<dbReference type="PATRIC" id="fig|1395516.4.peg.1521"/>